<gene>
    <name evidence="3" type="ORF">HJ536_16875</name>
</gene>
<accession>A0A850Q9V5</accession>
<evidence type="ECO:0000313" key="3">
    <source>
        <dbReference type="EMBL" id="NVO25032.1"/>
    </source>
</evidence>
<feature type="transmembrane region" description="Helical" evidence="2">
    <location>
        <begin position="46"/>
        <end position="65"/>
    </location>
</feature>
<dbReference type="RefSeq" id="WP_177158627.1">
    <property type="nucleotide sequence ID" value="NZ_JABCJE010000011.1"/>
</dbReference>
<keyword evidence="2" id="KW-1133">Transmembrane helix</keyword>
<evidence type="ECO:0000256" key="1">
    <source>
        <dbReference type="SAM" id="MobiDB-lite"/>
    </source>
</evidence>
<name>A0A850Q9V5_9RHOB</name>
<feature type="region of interest" description="Disordered" evidence="1">
    <location>
        <begin position="76"/>
        <end position="98"/>
    </location>
</feature>
<organism evidence="3 4">
    <name type="scientific">Donghicola mangrovi</name>
    <dbReference type="NCBI Taxonomy" id="2729614"/>
    <lineage>
        <taxon>Bacteria</taxon>
        <taxon>Pseudomonadati</taxon>
        <taxon>Pseudomonadota</taxon>
        <taxon>Alphaproteobacteria</taxon>
        <taxon>Rhodobacterales</taxon>
        <taxon>Roseobacteraceae</taxon>
        <taxon>Donghicola</taxon>
    </lineage>
</organism>
<sequence>MDTDALFDSLFTALPLWAVAYLLFAMICGIVMLFKNDPMPVTERDLDSPIVVVISMLAGLLWPFMLMKWIGDLFSRPEPAPAPAKPKRAPRPKRQKRR</sequence>
<feature type="transmembrane region" description="Helical" evidence="2">
    <location>
        <begin position="12"/>
        <end position="34"/>
    </location>
</feature>
<keyword evidence="2" id="KW-0812">Transmembrane</keyword>
<evidence type="ECO:0000313" key="4">
    <source>
        <dbReference type="Proteomes" id="UP000592216"/>
    </source>
</evidence>
<keyword evidence="2" id="KW-0472">Membrane</keyword>
<dbReference type="EMBL" id="JABCJE010000011">
    <property type="protein sequence ID" value="NVO25032.1"/>
    <property type="molecule type" value="Genomic_DNA"/>
</dbReference>
<evidence type="ECO:0000256" key="2">
    <source>
        <dbReference type="SAM" id="Phobius"/>
    </source>
</evidence>
<dbReference type="Proteomes" id="UP000592216">
    <property type="component" value="Unassembled WGS sequence"/>
</dbReference>
<protein>
    <submittedName>
        <fullName evidence="3">Uncharacterized protein</fullName>
    </submittedName>
</protein>
<comment type="caution">
    <text evidence="3">The sequence shown here is derived from an EMBL/GenBank/DDBJ whole genome shotgun (WGS) entry which is preliminary data.</text>
</comment>
<feature type="compositionally biased region" description="Basic residues" evidence="1">
    <location>
        <begin position="85"/>
        <end position="98"/>
    </location>
</feature>
<proteinExistence type="predicted"/>
<reference evidence="3 4" key="1">
    <citation type="submission" date="2020-04" db="EMBL/GenBank/DDBJ databases">
        <title>Donghicola sp., a member of the Rhodobacteraceae family isolated from mangrove forest in Thailand.</title>
        <authorList>
            <person name="Charoenyingcharoen P."/>
            <person name="Yukphan P."/>
        </authorList>
    </citation>
    <scope>NUCLEOTIDE SEQUENCE [LARGE SCALE GENOMIC DNA]</scope>
    <source>
        <strain evidence="3 4">B5-SW-15</strain>
    </source>
</reference>
<dbReference type="AlphaFoldDB" id="A0A850Q9V5"/>